<reference evidence="2" key="1">
    <citation type="submission" date="2021-05" db="EMBL/GenBank/DDBJ databases">
        <authorList>
            <person name="Alioto T."/>
            <person name="Alioto T."/>
            <person name="Gomez Garrido J."/>
        </authorList>
    </citation>
    <scope>NUCLEOTIDE SEQUENCE</scope>
</reference>
<proteinExistence type="predicted"/>
<evidence type="ECO:0000256" key="1">
    <source>
        <dbReference type="SAM" id="MobiDB-lite"/>
    </source>
</evidence>
<protein>
    <submittedName>
        <fullName evidence="2">(northern house mosquito) hypothetical protein</fullName>
    </submittedName>
</protein>
<evidence type="ECO:0000313" key="2">
    <source>
        <dbReference type="EMBL" id="CAG6568370.1"/>
    </source>
</evidence>
<sequence length="104" mass="11575">MCHEGVSERFQPGASGEKHTSSSRILLYRRFSTVQFAVSDVAEISRDDTIVWCNSVHVDKPQRIVGIVSIVSNAVRREPGRPCVCHTTIPNAINHRSRAGLYRG</sequence>
<organism evidence="2">
    <name type="scientific">Culex pipiens</name>
    <name type="common">House mosquito</name>
    <dbReference type="NCBI Taxonomy" id="7175"/>
    <lineage>
        <taxon>Eukaryota</taxon>
        <taxon>Metazoa</taxon>
        <taxon>Ecdysozoa</taxon>
        <taxon>Arthropoda</taxon>
        <taxon>Hexapoda</taxon>
        <taxon>Insecta</taxon>
        <taxon>Pterygota</taxon>
        <taxon>Neoptera</taxon>
        <taxon>Endopterygota</taxon>
        <taxon>Diptera</taxon>
        <taxon>Nematocera</taxon>
        <taxon>Culicoidea</taxon>
        <taxon>Culicidae</taxon>
        <taxon>Culicinae</taxon>
        <taxon>Culicini</taxon>
        <taxon>Culex</taxon>
        <taxon>Culex</taxon>
    </lineage>
</organism>
<accession>A0A8D8J7B7</accession>
<dbReference type="AlphaFoldDB" id="A0A8D8J7B7"/>
<name>A0A8D8J7B7_CULPI</name>
<feature type="region of interest" description="Disordered" evidence="1">
    <location>
        <begin position="1"/>
        <end position="22"/>
    </location>
</feature>
<dbReference type="EMBL" id="HBUE01279894">
    <property type="protein sequence ID" value="CAG6568370.1"/>
    <property type="molecule type" value="Transcribed_RNA"/>
</dbReference>
<dbReference type="EMBL" id="HBUE01174387">
    <property type="protein sequence ID" value="CAG6516858.1"/>
    <property type="molecule type" value="Transcribed_RNA"/>
</dbReference>